<dbReference type="EMBL" id="KK853091">
    <property type="protein sequence ID" value="KDR11539.1"/>
    <property type="molecule type" value="Genomic_DNA"/>
</dbReference>
<dbReference type="Proteomes" id="UP000027135">
    <property type="component" value="Unassembled WGS sequence"/>
</dbReference>
<evidence type="ECO:0000256" key="1">
    <source>
        <dbReference type="SAM" id="MobiDB-lite"/>
    </source>
</evidence>
<feature type="region of interest" description="Disordered" evidence="1">
    <location>
        <begin position="242"/>
        <end position="281"/>
    </location>
</feature>
<reference evidence="3 4" key="1">
    <citation type="journal article" date="2014" name="Nat. Commun.">
        <title>Molecular traces of alternative social organization in a termite genome.</title>
        <authorList>
            <person name="Terrapon N."/>
            <person name="Li C."/>
            <person name="Robertson H.M."/>
            <person name="Ji L."/>
            <person name="Meng X."/>
            <person name="Booth W."/>
            <person name="Chen Z."/>
            <person name="Childers C.P."/>
            <person name="Glastad K.M."/>
            <person name="Gokhale K."/>
            <person name="Gowin J."/>
            <person name="Gronenberg W."/>
            <person name="Hermansen R.A."/>
            <person name="Hu H."/>
            <person name="Hunt B.G."/>
            <person name="Huylmans A.K."/>
            <person name="Khalil S.M."/>
            <person name="Mitchell R.D."/>
            <person name="Munoz-Torres M.C."/>
            <person name="Mustard J.A."/>
            <person name="Pan H."/>
            <person name="Reese J.T."/>
            <person name="Scharf M.E."/>
            <person name="Sun F."/>
            <person name="Vogel H."/>
            <person name="Xiao J."/>
            <person name="Yang W."/>
            <person name="Yang Z."/>
            <person name="Yang Z."/>
            <person name="Zhou J."/>
            <person name="Zhu J."/>
            <person name="Brent C.S."/>
            <person name="Elsik C.G."/>
            <person name="Goodisman M.A."/>
            <person name="Liberles D.A."/>
            <person name="Roe R.M."/>
            <person name="Vargo E.L."/>
            <person name="Vilcinskas A."/>
            <person name="Wang J."/>
            <person name="Bornberg-Bauer E."/>
            <person name="Korb J."/>
            <person name="Zhang G."/>
            <person name="Liebig J."/>
        </authorList>
    </citation>
    <scope>NUCLEOTIDE SEQUENCE [LARGE SCALE GENOMIC DNA]</scope>
    <source>
        <tissue evidence="3">Whole organism</tissue>
    </source>
</reference>
<protein>
    <submittedName>
        <fullName evidence="3">Uncharacterized protein</fullName>
    </submittedName>
</protein>
<keyword evidence="2" id="KW-1133">Transmembrane helix</keyword>
<keyword evidence="4" id="KW-1185">Reference proteome</keyword>
<keyword evidence="2" id="KW-0812">Transmembrane</keyword>
<feature type="region of interest" description="Disordered" evidence="1">
    <location>
        <begin position="112"/>
        <end position="142"/>
    </location>
</feature>
<sequence>MSIDQNQVKVGTRSAQALEEWIAMPFYPPRRDSGPELTSRPPERGEAGVTMHLNWLIKSFLIGLMLLGLSFWLVQTAGIQYLATLTSAVLIAFLFAYVVWCLMHKGRHSRQRTDRASQIEAGHNPPLHLTAEPQTATPPPPFDHHQSYKFLTAIPARGVSPPPSYEEAIRAMVSMSTSTPGLGLHTPVSPTPTTNSTPPISAISLTQLYSTIVLQSPQPLAVSASSQSALTSPLTPLRLCSTPETVPVPETLTASGQNEPVSTTKRLPQSTVTHQPSTDLT</sequence>
<gene>
    <name evidence="3" type="ORF">L798_14098</name>
</gene>
<feature type="compositionally biased region" description="Low complexity" evidence="1">
    <location>
        <begin position="242"/>
        <end position="251"/>
    </location>
</feature>
<name>A0A067QQI5_ZOONE</name>
<keyword evidence="2" id="KW-0472">Membrane</keyword>
<organism evidence="3 4">
    <name type="scientific">Zootermopsis nevadensis</name>
    <name type="common">Dampwood termite</name>
    <dbReference type="NCBI Taxonomy" id="136037"/>
    <lineage>
        <taxon>Eukaryota</taxon>
        <taxon>Metazoa</taxon>
        <taxon>Ecdysozoa</taxon>
        <taxon>Arthropoda</taxon>
        <taxon>Hexapoda</taxon>
        <taxon>Insecta</taxon>
        <taxon>Pterygota</taxon>
        <taxon>Neoptera</taxon>
        <taxon>Polyneoptera</taxon>
        <taxon>Dictyoptera</taxon>
        <taxon>Blattodea</taxon>
        <taxon>Blattoidea</taxon>
        <taxon>Termitoidae</taxon>
        <taxon>Termopsidae</taxon>
        <taxon>Zootermopsis</taxon>
    </lineage>
</organism>
<evidence type="ECO:0000256" key="2">
    <source>
        <dbReference type="SAM" id="Phobius"/>
    </source>
</evidence>
<feature type="transmembrane region" description="Helical" evidence="2">
    <location>
        <begin position="79"/>
        <end position="102"/>
    </location>
</feature>
<feature type="transmembrane region" description="Helical" evidence="2">
    <location>
        <begin position="53"/>
        <end position="73"/>
    </location>
</feature>
<dbReference type="InParanoid" id="A0A067QQI5"/>
<accession>A0A067QQI5</accession>
<evidence type="ECO:0000313" key="3">
    <source>
        <dbReference type="EMBL" id="KDR11539.1"/>
    </source>
</evidence>
<dbReference type="AlphaFoldDB" id="A0A067QQI5"/>
<evidence type="ECO:0000313" key="4">
    <source>
        <dbReference type="Proteomes" id="UP000027135"/>
    </source>
</evidence>
<feature type="compositionally biased region" description="Polar residues" evidence="1">
    <location>
        <begin position="252"/>
        <end position="281"/>
    </location>
</feature>
<proteinExistence type="predicted"/>